<accession>A0A511DE38</accession>
<gene>
    <name evidence="5" type="ORF">PSU4_01920</name>
</gene>
<dbReference type="Pfam" id="PF13556">
    <property type="entry name" value="HTH_30"/>
    <property type="match status" value="1"/>
</dbReference>
<dbReference type="Pfam" id="PF17853">
    <property type="entry name" value="GGDEF_2"/>
    <property type="match status" value="1"/>
</dbReference>
<dbReference type="Proteomes" id="UP000321685">
    <property type="component" value="Unassembled WGS sequence"/>
</dbReference>
<evidence type="ECO:0000259" key="2">
    <source>
        <dbReference type="Pfam" id="PF13556"/>
    </source>
</evidence>
<dbReference type="InterPro" id="IPR041522">
    <property type="entry name" value="CdaR_GGDEF"/>
</dbReference>
<dbReference type="AlphaFoldDB" id="A0A511DE38"/>
<protein>
    <submittedName>
        <fullName evidence="5">PucR family transcriptional regulator</fullName>
    </submittedName>
</protein>
<dbReference type="Gene3D" id="1.10.10.2840">
    <property type="entry name" value="PucR C-terminal helix-turn-helix domain"/>
    <property type="match status" value="1"/>
</dbReference>
<dbReference type="PANTHER" id="PTHR33744:SF1">
    <property type="entry name" value="DNA-BINDING TRANSCRIPTIONAL ACTIVATOR ADER"/>
    <property type="match status" value="1"/>
</dbReference>
<dbReference type="InterPro" id="IPR042070">
    <property type="entry name" value="PucR_C-HTH_sf"/>
</dbReference>
<feature type="domain" description="CdaR GGDEF-like" evidence="4">
    <location>
        <begin position="185"/>
        <end position="288"/>
    </location>
</feature>
<reference evidence="5 6" key="1">
    <citation type="submission" date="2019-07" db="EMBL/GenBank/DDBJ databases">
        <title>Whole genome shotgun sequence of Pseudonocardia sulfidoxydans NBRC 16205.</title>
        <authorList>
            <person name="Hosoyama A."/>
            <person name="Uohara A."/>
            <person name="Ohji S."/>
            <person name="Ichikawa N."/>
        </authorList>
    </citation>
    <scope>NUCLEOTIDE SEQUENCE [LARGE SCALE GENOMIC DNA]</scope>
    <source>
        <strain evidence="5 6">NBRC 16205</strain>
    </source>
</reference>
<dbReference type="Pfam" id="PF14361">
    <property type="entry name" value="RsbRD_N"/>
    <property type="match status" value="1"/>
</dbReference>
<dbReference type="PANTHER" id="PTHR33744">
    <property type="entry name" value="CARBOHYDRATE DIACID REGULATOR"/>
    <property type="match status" value="1"/>
</dbReference>
<comment type="caution">
    <text evidence="5">The sequence shown here is derived from an EMBL/GenBank/DDBJ whole genome shotgun (WGS) entry which is preliminary data.</text>
</comment>
<evidence type="ECO:0000259" key="3">
    <source>
        <dbReference type="Pfam" id="PF14361"/>
    </source>
</evidence>
<dbReference type="InterPro" id="IPR025751">
    <property type="entry name" value="RsbRD_N_dom"/>
</dbReference>
<sequence>MSTWGLLAYRDDVGHADVDESSRQVLAAVAVRCLPRVEDQYRAWLLLLKQSGLYGDSWVDHDEVRAKALEVFELIWRRIAGFEVADDLAEVSHRVGVRRAEQGVPINEVQAAANRDFQIVWEAMLAAADEHEATVLLHQAPAVWAVVDDHTQRITEAYRRRSNELDDLSDDRRREWFRRLLKCNGERADVVQNAADVLDLPVDGRFRVVIATREHAGRLRDARDALTALRWSFHYQEVEGGDLLVIRSTQEQDKRVLNCLAGIRCAVAPPAHGLDEVPRATRIASDILAALPEDRDSPGMLEDAWLSVAATQAPLVTQALADRIHRCLENVQDADVLLETAQVFCEGDGTVSRAASELFCHRNTVLNRLERLRSLTGFDVRRPRDAAGFLFAMTAGKPTGRSL</sequence>
<evidence type="ECO:0000313" key="5">
    <source>
        <dbReference type="EMBL" id="GEL21238.1"/>
    </source>
</evidence>
<name>A0A511DE38_9PSEU</name>
<feature type="domain" description="RsbT co-antagonist protein RsbRD N-terminal" evidence="3">
    <location>
        <begin position="60"/>
        <end position="172"/>
    </location>
</feature>
<evidence type="ECO:0000256" key="1">
    <source>
        <dbReference type="ARBA" id="ARBA00006754"/>
    </source>
</evidence>
<dbReference type="InterPro" id="IPR025736">
    <property type="entry name" value="PucR_C-HTH_dom"/>
</dbReference>
<evidence type="ECO:0000259" key="4">
    <source>
        <dbReference type="Pfam" id="PF17853"/>
    </source>
</evidence>
<keyword evidence="6" id="KW-1185">Reference proteome</keyword>
<feature type="domain" description="PucR C-terminal helix-turn-helix" evidence="2">
    <location>
        <begin position="337"/>
        <end position="394"/>
    </location>
</feature>
<comment type="similarity">
    <text evidence="1">Belongs to the CdaR family.</text>
</comment>
<proteinExistence type="inferred from homology"/>
<organism evidence="5 6">
    <name type="scientific">Pseudonocardia sulfidoxydans NBRC 16205</name>
    <dbReference type="NCBI Taxonomy" id="1223511"/>
    <lineage>
        <taxon>Bacteria</taxon>
        <taxon>Bacillati</taxon>
        <taxon>Actinomycetota</taxon>
        <taxon>Actinomycetes</taxon>
        <taxon>Pseudonocardiales</taxon>
        <taxon>Pseudonocardiaceae</taxon>
        <taxon>Pseudonocardia</taxon>
    </lineage>
</organism>
<dbReference type="InterPro" id="IPR051448">
    <property type="entry name" value="CdaR-like_regulators"/>
</dbReference>
<evidence type="ECO:0000313" key="6">
    <source>
        <dbReference type="Proteomes" id="UP000321685"/>
    </source>
</evidence>
<dbReference type="EMBL" id="BJVJ01000001">
    <property type="protein sequence ID" value="GEL21238.1"/>
    <property type="molecule type" value="Genomic_DNA"/>
</dbReference>